<keyword evidence="6" id="KW-1185">Reference proteome</keyword>
<dbReference type="OrthoDB" id="9775224at2"/>
<evidence type="ECO:0000313" key="5">
    <source>
        <dbReference type="EMBL" id="AOP35363.1"/>
    </source>
</evidence>
<evidence type="ECO:0000256" key="2">
    <source>
        <dbReference type="ARBA" id="ARBA00022679"/>
    </source>
</evidence>
<dbReference type="NCBIfam" id="TIGR03709">
    <property type="entry name" value="PPK2_rel_1"/>
    <property type="match status" value="1"/>
</dbReference>
<proteinExistence type="inferred from homology"/>
<sequence length="239" mass="28451">MNLKDVNTLPSADKNKEEVLLKTAEYLKDLSKLQEKLYAKKERSVLILLQGVDTAGKDGTIKHVFAGLNPLGCSVKAWTKPNSEEIQYDFLWRIHKYVPSKGMIYIHNRSHYEDVIMPLVHGTLPEKRIKERMESIRNFERHLSRENNTLILKFFLHISKTEQKERIEERIKDPDKKWKYDPSDEVTQEHWEEYRSAYETILNEKDQEKEWNLIPSDKKWYRNYKVAKIICTELDKIVS</sequence>
<accession>A0A1D7V0K6</accession>
<dbReference type="PIRSF" id="PIRSF028756">
    <property type="entry name" value="PPK2_prd"/>
    <property type="match status" value="1"/>
</dbReference>
<protein>
    <submittedName>
        <fullName evidence="5">Polyphosphate kinase</fullName>
    </submittedName>
</protein>
<keyword evidence="2" id="KW-0808">Transferase</keyword>
<dbReference type="EMBL" id="CP015217">
    <property type="protein sequence ID" value="AOP35363.1"/>
    <property type="molecule type" value="Genomic_DNA"/>
</dbReference>
<organism evidence="5 6">
    <name type="scientific">Leptospira tipperaryensis</name>
    <dbReference type="NCBI Taxonomy" id="2564040"/>
    <lineage>
        <taxon>Bacteria</taxon>
        <taxon>Pseudomonadati</taxon>
        <taxon>Spirochaetota</taxon>
        <taxon>Spirochaetia</taxon>
        <taxon>Leptospirales</taxon>
        <taxon>Leptospiraceae</taxon>
        <taxon>Leptospira</taxon>
    </lineage>
</organism>
<evidence type="ECO:0000313" key="6">
    <source>
        <dbReference type="Proteomes" id="UP000094197"/>
    </source>
</evidence>
<dbReference type="AlphaFoldDB" id="A0A1D7V0K6"/>
<dbReference type="PANTHER" id="PTHR34383:SF3">
    <property type="entry name" value="POLYPHOSPHATE:AMP PHOSPHOTRANSFERASE"/>
    <property type="match status" value="1"/>
</dbReference>
<dbReference type="SUPFAM" id="SSF52540">
    <property type="entry name" value="P-loop containing nucleoside triphosphate hydrolases"/>
    <property type="match status" value="1"/>
</dbReference>
<gene>
    <name evidence="5" type="ORF">A0128_16850</name>
</gene>
<dbReference type="KEGG" id="laj:A0128_16850"/>
<dbReference type="InterPro" id="IPR027417">
    <property type="entry name" value="P-loop_NTPase"/>
</dbReference>
<dbReference type="Gene3D" id="3.40.50.300">
    <property type="entry name" value="P-loop containing nucleotide triphosphate hydrolases"/>
    <property type="match status" value="1"/>
</dbReference>
<keyword evidence="3 5" id="KW-0418">Kinase</keyword>
<dbReference type="InterPro" id="IPR016898">
    <property type="entry name" value="Polyphosphate_phosphotransfera"/>
</dbReference>
<evidence type="ECO:0000256" key="1">
    <source>
        <dbReference type="ARBA" id="ARBA00009924"/>
    </source>
</evidence>
<reference evidence="5 6" key="1">
    <citation type="submission" date="2016-04" db="EMBL/GenBank/DDBJ databases">
        <title>Complete genome seqeunce of Leptospira alstonii serovar Room22.</title>
        <authorList>
            <person name="Nally J.E."/>
            <person name="Bayles D.O."/>
            <person name="Hurley D."/>
            <person name="Fanning S."/>
            <person name="McMahon B.J."/>
            <person name="Arent Z."/>
        </authorList>
    </citation>
    <scope>NUCLEOTIDE SEQUENCE [LARGE SCALE GENOMIC DNA]</scope>
    <source>
        <strain evidence="5 6">GWTS #1</strain>
    </source>
</reference>
<evidence type="ECO:0000259" key="4">
    <source>
        <dbReference type="Pfam" id="PF03976"/>
    </source>
</evidence>
<dbReference type="GO" id="GO:0008976">
    <property type="term" value="F:polyphosphate kinase activity"/>
    <property type="evidence" value="ECO:0007669"/>
    <property type="project" value="InterPro"/>
</dbReference>
<dbReference type="RefSeq" id="WP_069608566.1">
    <property type="nucleotide sequence ID" value="NZ_CP015217.1"/>
</dbReference>
<dbReference type="InterPro" id="IPR022300">
    <property type="entry name" value="PPK2-rel_1"/>
</dbReference>
<name>A0A1D7V0K6_9LEPT</name>
<dbReference type="GO" id="GO:0006797">
    <property type="term" value="P:polyphosphate metabolic process"/>
    <property type="evidence" value="ECO:0007669"/>
    <property type="project" value="InterPro"/>
</dbReference>
<dbReference type="Proteomes" id="UP000094197">
    <property type="component" value="Chromosome 1"/>
</dbReference>
<dbReference type="Pfam" id="PF03976">
    <property type="entry name" value="PPK2"/>
    <property type="match status" value="1"/>
</dbReference>
<dbReference type="InterPro" id="IPR022488">
    <property type="entry name" value="PPK2-related"/>
</dbReference>
<evidence type="ECO:0000256" key="3">
    <source>
        <dbReference type="ARBA" id="ARBA00022777"/>
    </source>
</evidence>
<comment type="similarity">
    <text evidence="1">Belongs to the polyphosphate kinase 2 (PPK2) family. Class I subfamily.</text>
</comment>
<feature type="domain" description="Polyphosphate kinase-2-related" evidence="4">
    <location>
        <begin position="20"/>
        <end position="235"/>
    </location>
</feature>
<dbReference type="PANTHER" id="PTHR34383">
    <property type="entry name" value="POLYPHOSPHATE:AMP PHOSPHOTRANSFERASE-RELATED"/>
    <property type="match status" value="1"/>
</dbReference>